<dbReference type="InterPro" id="IPR000917">
    <property type="entry name" value="Sulfatase_N"/>
</dbReference>
<dbReference type="AlphaFoldDB" id="A0A918Q8R5"/>
<sequence>MLFLVGTGIAQQSTTGKKPNIIYILADDMGYGDLGCYGQDKIQTPNLDAMAASGMKFTDHYSGQTVCSPSRCSLMTGKHMGNSSVKRNGELLDPEEVTVAELLKTAGYTTAAIGKWGLSKGVDTPNSANSQGFDHWFGYENQGFAHFYYPEYMYRNQEKVEYPKNLNSRDETGAYIPGKGTYSHDEFTREALWFIEENKEKPFFLYLPYTIPHAEMTVPEDSLDPYLALGWPERKKKEGGGGGVHGNEGFGSQYHGGYCAQSHPNATYAGMMSRMDRDIGAIRELISELGLDENTIIMFASDNGPDDSGGNNLAFFNSTAGLRGRKRDIYEGGIRSPFIVQWEGQIQPGTVSDLPSAFWDFLPTACDLAGIESPRDTDGLSLLPTFLGEESKQTKHDYLYWEWENMQAIRVDKWKLLYLNPEKSGASPIYELYDLATDPFETQNLAASKPGLIQELKKYFGEATKNQ</sequence>
<evidence type="ECO:0000313" key="5">
    <source>
        <dbReference type="Proteomes" id="UP000619457"/>
    </source>
</evidence>
<dbReference type="EMBL" id="BMWX01000007">
    <property type="protein sequence ID" value="GGZ38111.1"/>
    <property type="molecule type" value="Genomic_DNA"/>
</dbReference>
<reference evidence="4" key="1">
    <citation type="journal article" date="2014" name="Int. J. Syst. Evol. Microbiol.">
        <title>Complete genome sequence of Corynebacterium casei LMG S-19264T (=DSM 44701T), isolated from a smear-ripened cheese.</title>
        <authorList>
            <consortium name="US DOE Joint Genome Institute (JGI-PGF)"/>
            <person name="Walter F."/>
            <person name="Albersmeier A."/>
            <person name="Kalinowski J."/>
            <person name="Ruckert C."/>
        </authorList>
    </citation>
    <scope>NUCLEOTIDE SEQUENCE</scope>
    <source>
        <strain evidence="4">KCTC 12368</strain>
    </source>
</reference>
<feature type="domain" description="Sulfatase N-terminal" evidence="3">
    <location>
        <begin position="19"/>
        <end position="371"/>
    </location>
</feature>
<dbReference type="CDD" id="cd16145">
    <property type="entry name" value="ARS_like"/>
    <property type="match status" value="1"/>
</dbReference>
<evidence type="ECO:0000313" key="4">
    <source>
        <dbReference type="EMBL" id="GGZ38111.1"/>
    </source>
</evidence>
<dbReference type="Gene3D" id="3.40.720.10">
    <property type="entry name" value="Alkaline Phosphatase, subunit A"/>
    <property type="match status" value="1"/>
</dbReference>
<comment type="similarity">
    <text evidence="1">Belongs to the sulfatase family.</text>
</comment>
<gene>
    <name evidence="4" type="primary">GALNS</name>
    <name evidence="4" type="ORF">GCM10007049_34240</name>
</gene>
<dbReference type="InterPro" id="IPR050738">
    <property type="entry name" value="Sulfatase"/>
</dbReference>
<comment type="caution">
    <text evidence="4">The sequence shown here is derived from an EMBL/GenBank/DDBJ whole genome shotgun (WGS) entry which is preliminary data.</text>
</comment>
<evidence type="ECO:0000256" key="2">
    <source>
        <dbReference type="ARBA" id="ARBA00022801"/>
    </source>
</evidence>
<dbReference type="PANTHER" id="PTHR42693:SF53">
    <property type="entry name" value="ENDO-4-O-SULFATASE"/>
    <property type="match status" value="1"/>
</dbReference>
<reference evidence="4" key="2">
    <citation type="submission" date="2020-09" db="EMBL/GenBank/DDBJ databases">
        <authorList>
            <person name="Sun Q."/>
            <person name="Kim S."/>
        </authorList>
    </citation>
    <scope>NUCLEOTIDE SEQUENCE</scope>
    <source>
        <strain evidence="4">KCTC 12368</strain>
    </source>
</reference>
<name>A0A918Q8R5_9BACT</name>
<proteinExistence type="inferred from homology"/>
<dbReference type="Gene3D" id="3.30.1120.10">
    <property type="match status" value="1"/>
</dbReference>
<accession>A0A918Q8R5</accession>
<dbReference type="SUPFAM" id="SSF53649">
    <property type="entry name" value="Alkaline phosphatase-like"/>
    <property type="match status" value="1"/>
</dbReference>
<protein>
    <submittedName>
        <fullName evidence="4">N-acetylgalactosamine-6-sulfatase</fullName>
    </submittedName>
</protein>
<organism evidence="4 5">
    <name type="scientific">Echinicola pacifica</name>
    <dbReference type="NCBI Taxonomy" id="346377"/>
    <lineage>
        <taxon>Bacteria</taxon>
        <taxon>Pseudomonadati</taxon>
        <taxon>Bacteroidota</taxon>
        <taxon>Cytophagia</taxon>
        <taxon>Cytophagales</taxon>
        <taxon>Cyclobacteriaceae</taxon>
        <taxon>Echinicola</taxon>
    </lineage>
</organism>
<dbReference type="Pfam" id="PF00884">
    <property type="entry name" value="Sulfatase"/>
    <property type="match status" value="1"/>
</dbReference>
<dbReference type="PANTHER" id="PTHR42693">
    <property type="entry name" value="ARYLSULFATASE FAMILY MEMBER"/>
    <property type="match status" value="1"/>
</dbReference>
<evidence type="ECO:0000259" key="3">
    <source>
        <dbReference type="Pfam" id="PF00884"/>
    </source>
</evidence>
<keyword evidence="2" id="KW-0378">Hydrolase</keyword>
<evidence type="ECO:0000256" key="1">
    <source>
        <dbReference type="ARBA" id="ARBA00008779"/>
    </source>
</evidence>
<dbReference type="GO" id="GO:0004065">
    <property type="term" value="F:arylsulfatase activity"/>
    <property type="evidence" value="ECO:0007669"/>
    <property type="project" value="TreeGrafter"/>
</dbReference>
<dbReference type="Proteomes" id="UP000619457">
    <property type="component" value="Unassembled WGS sequence"/>
</dbReference>
<keyword evidence="5" id="KW-1185">Reference proteome</keyword>
<dbReference type="InterPro" id="IPR017850">
    <property type="entry name" value="Alkaline_phosphatase_core_sf"/>
</dbReference>